<dbReference type="PANTHER" id="PTHR30055:SF234">
    <property type="entry name" value="HTH-TYPE TRANSCRIPTIONAL REGULATOR BETI"/>
    <property type="match status" value="1"/>
</dbReference>
<dbReference type="Pfam" id="PF00440">
    <property type="entry name" value="TetR_N"/>
    <property type="match status" value="1"/>
</dbReference>
<protein>
    <submittedName>
        <fullName evidence="7">TetR/AcrR family transcriptional regulator</fullName>
    </submittedName>
</protein>
<dbReference type="SUPFAM" id="SSF48498">
    <property type="entry name" value="Tetracyclin repressor-like, C-terminal domain"/>
    <property type="match status" value="1"/>
</dbReference>
<accession>A0ABV5VTX5</accession>
<keyword evidence="3 5" id="KW-0238">DNA-binding</keyword>
<dbReference type="InterPro" id="IPR050109">
    <property type="entry name" value="HTH-type_TetR-like_transc_reg"/>
</dbReference>
<comment type="caution">
    <text evidence="7">The sequence shown here is derived from an EMBL/GenBank/DDBJ whole genome shotgun (WGS) entry which is preliminary data.</text>
</comment>
<dbReference type="Gene3D" id="1.10.357.10">
    <property type="entry name" value="Tetracycline Repressor, domain 2"/>
    <property type="match status" value="1"/>
</dbReference>
<evidence type="ECO:0000259" key="6">
    <source>
        <dbReference type="PROSITE" id="PS50977"/>
    </source>
</evidence>
<dbReference type="InterPro" id="IPR009057">
    <property type="entry name" value="Homeodomain-like_sf"/>
</dbReference>
<dbReference type="RefSeq" id="WP_344912571.1">
    <property type="nucleotide sequence ID" value="NZ_BAAAYO010000010.1"/>
</dbReference>
<dbReference type="InterPro" id="IPR001647">
    <property type="entry name" value="HTH_TetR"/>
</dbReference>
<evidence type="ECO:0000313" key="7">
    <source>
        <dbReference type="EMBL" id="MFB9751749.1"/>
    </source>
</evidence>
<feature type="DNA-binding region" description="H-T-H motif" evidence="5">
    <location>
        <begin position="31"/>
        <end position="50"/>
    </location>
</feature>
<keyword evidence="8" id="KW-1185">Reference proteome</keyword>
<dbReference type="InterPro" id="IPR036271">
    <property type="entry name" value="Tet_transcr_reg_TetR-rel_C_sf"/>
</dbReference>
<dbReference type="PANTHER" id="PTHR30055">
    <property type="entry name" value="HTH-TYPE TRANSCRIPTIONAL REGULATOR RUTR"/>
    <property type="match status" value="1"/>
</dbReference>
<keyword evidence="2" id="KW-0805">Transcription regulation</keyword>
<dbReference type="PROSITE" id="PS01081">
    <property type="entry name" value="HTH_TETR_1"/>
    <property type="match status" value="1"/>
</dbReference>
<dbReference type="InterPro" id="IPR039538">
    <property type="entry name" value="BetI_C"/>
</dbReference>
<evidence type="ECO:0000256" key="3">
    <source>
        <dbReference type="ARBA" id="ARBA00023125"/>
    </source>
</evidence>
<keyword evidence="4" id="KW-0804">Transcription</keyword>
<reference evidence="7 8" key="1">
    <citation type="submission" date="2024-09" db="EMBL/GenBank/DDBJ databases">
        <authorList>
            <person name="Sun Q."/>
            <person name="Mori K."/>
        </authorList>
    </citation>
    <scope>NUCLEOTIDE SEQUENCE [LARGE SCALE GENOMIC DNA]</scope>
    <source>
        <strain evidence="7 8">JCM 12520</strain>
    </source>
</reference>
<keyword evidence="1" id="KW-0678">Repressor</keyword>
<feature type="domain" description="HTH tetR-type" evidence="6">
    <location>
        <begin position="8"/>
        <end position="68"/>
    </location>
</feature>
<name>A0ABV5VTX5_9BACL</name>
<dbReference type="EMBL" id="JBHMAG010000007">
    <property type="protein sequence ID" value="MFB9751749.1"/>
    <property type="molecule type" value="Genomic_DNA"/>
</dbReference>
<dbReference type="InterPro" id="IPR023772">
    <property type="entry name" value="DNA-bd_HTH_TetR-type_CS"/>
</dbReference>
<dbReference type="SUPFAM" id="SSF46689">
    <property type="entry name" value="Homeodomain-like"/>
    <property type="match status" value="1"/>
</dbReference>
<evidence type="ECO:0000313" key="8">
    <source>
        <dbReference type="Proteomes" id="UP001589619"/>
    </source>
</evidence>
<evidence type="ECO:0000256" key="5">
    <source>
        <dbReference type="PROSITE-ProRule" id="PRU00335"/>
    </source>
</evidence>
<dbReference type="Pfam" id="PF13977">
    <property type="entry name" value="TetR_C_6"/>
    <property type="match status" value="1"/>
</dbReference>
<organism evidence="7 8">
    <name type="scientific">Paenibacillus hodogayensis</name>
    <dbReference type="NCBI Taxonomy" id="279208"/>
    <lineage>
        <taxon>Bacteria</taxon>
        <taxon>Bacillati</taxon>
        <taxon>Bacillota</taxon>
        <taxon>Bacilli</taxon>
        <taxon>Bacillales</taxon>
        <taxon>Paenibacillaceae</taxon>
        <taxon>Paenibacillus</taxon>
    </lineage>
</organism>
<evidence type="ECO:0000256" key="2">
    <source>
        <dbReference type="ARBA" id="ARBA00023015"/>
    </source>
</evidence>
<dbReference type="Proteomes" id="UP001589619">
    <property type="component" value="Unassembled WGS sequence"/>
</dbReference>
<gene>
    <name evidence="7" type="ORF">ACFFNY_09215</name>
</gene>
<proteinExistence type="predicted"/>
<sequence>MPKIVNHDQRKEYIAEAAWRVIRREGLDGVSVRNVADEAGVSLGSLRHYFETQSDLLAFSMKLVSSRVNRRIANLESSGDPRIDMERIIAETLPLDEARRAEGEVWLAFAGKAIADPAIGALSRDVHEELYAGLGGMIGTLIRLGLLPESTDSDYETKRLHALVDGLVVHHLTFPERVTVEDMRRVVSRHLDSLIIRPESG</sequence>
<dbReference type="PROSITE" id="PS50977">
    <property type="entry name" value="HTH_TETR_2"/>
    <property type="match status" value="1"/>
</dbReference>
<evidence type="ECO:0000256" key="4">
    <source>
        <dbReference type="ARBA" id="ARBA00023163"/>
    </source>
</evidence>
<evidence type="ECO:0000256" key="1">
    <source>
        <dbReference type="ARBA" id="ARBA00022491"/>
    </source>
</evidence>